<dbReference type="InterPro" id="IPR035940">
    <property type="entry name" value="CAP_sf"/>
</dbReference>
<sequence length="159" mass="17718">MKKLLLLLAILSLQCSKSQDSDNNTGLSTNKMLALINQQRQKGCNCGNTYYKAVPPLKWNTTPEKVAKAHSDDMRRRNTMTHYGKNGETPGNRLSKAGYKWTTWAENVAMGQQNEEEVMKSWLSSPGHCANIMNPNVTEVGAAHSGDYWTQLFATPSKP</sequence>
<evidence type="ECO:0000313" key="3">
    <source>
        <dbReference type="Proteomes" id="UP000197007"/>
    </source>
</evidence>
<dbReference type="CDD" id="cd05379">
    <property type="entry name" value="CAP_bacterial"/>
    <property type="match status" value="1"/>
</dbReference>
<dbReference type="PANTHER" id="PTHR31157">
    <property type="entry name" value="SCP DOMAIN-CONTAINING PROTEIN"/>
    <property type="match status" value="1"/>
</dbReference>
<organism evidence="2 3">
    <name type="scientific">Capnocytophaga endodontalis</name>
    <dbReference type="NCBI Taxonomy" id="2708117"/>
    <lineage>
        <taxon>Bacteria</taxon>
        <taxon>Pseudomonadati</taxon>
        <taxon>Bacteroidota</taxon>
        <taxon>Flavobacteriia</taxon>
        <taxon>Flavobacteriales</taxon>
        <taxon>Flavobacteriaceae</taxon>
        <taxon>Capnocytophaga</taxon>
    </lineage>
</organism>
<dbReference type="Proteomes" id="UP000197007">
    <property type="component" value="Chromosome"/>
</dbReference>
<dbReference type="InterPro" id="IPR014044">
    <property type="entry name" value="CAP_dom"/>
</dbReference>
<evidence type="ECO:0000313" key="2">
    <source>
        <dbReference type="EMBL" id="ASF42120.1"/>
    </source>
</evidence>
<dbReference type="PANTHER" id="PTHR31157:SF1">
    <property type="entry name" value="SCP DOMAIN-CONTAINING PROTEIN"/>
    <property type="match status" value="1"/>
</dbReference>
<name>A0A1Z4BLI2_9FLAO</name>
<dbReference type="RefSeq" id="WP_088593304.1">
    <property type="nucleotide sequence ID" value="NZ_CP022022.1"/>
</dbReference>
<proteinExistence type="predicted"/>
<dbReference type="EMBL" id="CP022022">
    <property type="protein sequence ID" value="ASF42120.1"/>
    <property type="molecule type" value="Genomic_DNA"/>
</dbReference>
<evidence type="ECO:0000259" key="1">
    <source>
        <dbReference type="Pfam" id="PF00188"/>
    </source>
</evidence>
<dbReference type="Gene3D" id="3.40.33.10">
    <property type="entry name" value="CAP"/>
    <property type="match status" value="1"/>
</dbReference>
<dbReference type="SUPFAM" id="SSF55797">
    <property type="entry name" value="PR-1-like"/>
    <property type="match status" value="1"/>
</dbReference>
<gene>
    <name evidence="2" type="ORF">CBG49_02925</name>
</gene>
<accession>A0A1Z4BLI2</accession>
<keyword evidence="3" id="KW-1185">Reference proteome</keyword>
<protein>
    <submittedName>
        <fullName evidence="2">SCP-like extracellular protein</fullName>
    </submittedName>
</protein>
<reference evidence="3" key="1">
    <citation type="submission" date="2017-06" db="EMBL/GenBank/DDBJ databases">
        <title>Complete genome sequence of Capnocytophaga sp. KCOM 1579 (=ChDC OS43) isolated from a human refractory periapical abscess lesion.</title>
        <authorList>
            <person name="Kook J.-K."/>
            <person name="Park S.-N."/>
            <person name="Lim Y.K."/>
            <person name="Roh H."/>
        </authorList>
    </citation>
    <scope>NUCLEOTIDE SEQUENCE [LARGE SCALE GENOMIC DNA]</scope>
    <source>
        <strain evidence="3">ChDC OS43</strain>
    </source>
</reference>
<dbReference type="KEGG" id="capn:CBG49_02925"/>
<dbReference type="Pfam" id="PF00188">
    <property type="entry name" value="CAP"/>
    <property type="match status" value="1"/>
</dbReference>
<dbReference type="AlphaFoldDB" id="A0A1Z4BLI2"/>
<feature type="domain" description="SCP" evidence="1">
    <location>
        <begin position="34"/>
        <end position="147"/>
    </location>
</feature>